<feature type="domain" description="DnaJ homologue subfamily C member 28 conserved" evidence="2">
    <location>
        <begin position="14"/>
        <end position="78"/>
    </location>
</feature>
<evidence type="ECO:0000313" key="3">
    <source>
        <dbReference type="EMBL" id="CEP25776.1"/>
    </source>
</evidence>
<dbReference type="AlphaFoldDB" id="A0A068VPU6"/>
<accession>A0A068VPU6</accession>
<protein>
    <recommendedName>
        <fullName evidence="2">DnaJ homologue subfamily C member 28 conserved domain-containing protein</fullName>
    </recommendedName>
</protein>
<feature type="region of interest" description="Disordered" evidence="1">
    <location>
        <begin position="124"/>
        <end position="158"/>
    </location>
</feature>
<evidence type="ECO:0000259" key="2">
    <source>
        <dbReference type="Pfam" id="PF09350"/>
    </source>
</evidence>
<gene>
    <name evidence="3" type="ORF">PFCIRM138_02305</name>
</gene>
<dbReference type="EMBL" id="LM676386">
    <property type="protein sequence ID" value="CEP25776.1"/>
    <property type="molecule type" value="Genomic_DNA"/>
</dbReference>
<dbReference type="RefSeq" id="WP_013160396.1">
    <property type="nucleotide sequence ID" value="NZ_HG975455.1"/>
</dbReference>
<evidence type="ECO:0000256" key="1">
    <source>
        <dbReference type="SAM" id="MobiDB-lite"/>
    </source>
</evidence>
<sequence>MAEDFTPRYESYPDRLIREALERGDFADNPLRGKPVKLGRPGEQKSWIQERLEREDLSAILPPPLQLRREKARIARTLANVPTEQQARQIIDALNERIRDANLNPATQPRVVISLLDAEQALSDWRDAHPGAPSHGPKRGPSGPAEGRADRPGTSGQR</sequence>
<dbReference type="InterPro" id="IPR018961">
    <property type="entry name" value="DnaJ_homolog_subfam-C_membr-28"/>
</dbReference>
<organism evidence="3">
    <name type="scientific">Propionibacterium freudenreichii subsp. freudenreichii</name>
    <dbReference type="NCBI Taxonomy" id="66712"/>
    <lineage>
        <taxon>Bacteria</taxon>
        <taxon>Bacillati</taxon>
        <taxon>Actinomycetota</taxon>
        <taxon>Actinomycetes</taxon>
        <taxon>Propionibacteriales</taxon>
        <taxon>Propionibacteriaceae</taxon>
        <taxon>Propionibacterium</taxon>
    </lineage>
</organism>
<dbReference type="Pfam" id="PF09350">
    <property type="entry name" value="DJC28_CD"/>
    <property type="match status" value="1"/>
</dbReference>
<proteinExistence type="predicted"/>
<name>A0A068VPU6_PROFF</name>
<reference evidence="3" key="1">
    <citation type="submission" date="2014-08" db="EMBL/GenBank/DDBJ databases">
        <authorList>
            <person name="Falentin Helene"/>
        </authorList>
    </citation>
    <scope>NUCLEOTIDE SEQUENCE</scope>
</reference>